<evidence type="ECO:0000256" key="1">
    <source>
        <dbReference type="SAM" id="MobiDB-lite"/>
    </source>
</evidence>
<keyword evidence="2" id="KW-0812">Transmembrane</keyword>
<comment type="caution">
    <text evidence="3">The sequence shown here is derived from an EMBL/GenBank/DDBJ whole genome shotgun (WGS) entry which is preliminary data.</text>
</comment>
<name>A0ABX1C8M6_9ACTN</name>
<reference evidence="3 4" key="1">
    <citation type="submission" date="2020-03" db="EMBL/GenBank/DDBJ databases">
        <title>Draft genome of Streptomyces sp. ventii, isolated from the Axial Seamount in the Pacific Ocean, and resequencing of the two type strains Streptomyces lonarensis strain NCL 716 and Streptomyces bohaiensis strain 11A07.</title>
        <authorList>
            <person name="Loughran R.M."/>
            <person name="Pfannmuller K.M."/>
            <person name="Wasson B.J."/>
            <person name="Deadmond M.C."/>
            <person name="Paddock B.E."/>
            <person name="Koyack M.J."/>
            <person name="Gallegos D.A."/>
            <person name="Mitchell E.A."/>
            <person name="Ushijima B."/>
            <person name="Saw J.H."/>
            <person name="Mcphail K.L."/>
            <person name="Videau P."/>
        </authorList>
    </citation>
    <scope>NUCLEOTIDE SEQUENCE [LARGE SCALE GENOMIC DNA]</scope>
    <source>
        <strain evidence="3 4">11A07</strain>
    </source>
</reference>
<keyword evidence="2" id="KW-0472">Membrane</keyword>
<evidence type="ECO:0000313" key="3">
    <source>
        <dbReference type="EMBL" id="NJQ15494.1"/>
    </source>
</evidence>
<proteinExistence type="predicted"/>
<organism evidence="3 4">
    <name type="scientific">Streptomyces bohaiensis</name>
    <dbReference type="NCBI Taxonomy" id="1431344"/>
    <lineage>
        <taxon>Bacteria</taxon>
        <taxon>Bacillati</taxon>
        <taxon>Actinomycetota</taxon>
        <taxon>Actinomycetes</taxon>
        <taxon>Kitasatosporales</taxon>
        <taxon>Streptomycetaceae</taxon>
        <taxon>Streptomyces</taxon>
    </lineage>
</organism>
<evidence type="ECO:0000313" key="4">
    <source>
        <dbReference type="Proteomes" id="UP000727056"/>
    </source>
</evidence>
<dbReference type="Proteomes" id="UP000727056">
    <property type="component" value="Unassembled WGS sequence"/>
</dbReference>
<gene>
    <name evidence="3" type="ORF">HCN52_11160</name>
</gene>
<feature type="region of interest" description="Disordered" evidence="1">
    <location>
        <begin position="50"/>
        <end position="70"/>
    </location>
</feature>
<feature type="transmembrane region" description="Helical" evidence="2">
    <location>
        <begin position="176"/>
        <end position="202"/>
    </location>
</feature>
<protein>
    <recommendedName>
        <fullName evidence="5">DUF2207 domain-containing protein</fullName>
    </recommendedName>
</protein>
<sequence length="258" mass="28596">MTLNFTVDITGTTGMRTGEWADGEEFLILPDQRMKREEALARVRLCDPASVAADGAGPTPPRPAPHGDGGTLRQVTVAEVEERMSHRSGEPHPVLVLSGPDEARLCVVRPGKPGVAEPGVFDVTDEDGAPLGRIEHRPSRPGRRAYWRIVPGEGPALTGYRGSIAGWAGFVLTYPLWLLFFFGSLLVTLLSLGTVTELLVWGAPRRVAWHRRGARPLTGTALDFRYMRSGYRWRPELLDHRLAYAQASLHYFHKMHKD</sequence>
<evidence type="ECO:0000256" key="2">
    <source>
        <dbReference type="SAM" id="Phobius"/>
    </source>
</evidence>
<dbReference type="EMBL" id="JAAVJC010000074">
    <property type="protein sequence ID" value="NJQ15494.1"/>
    <property type="molecule type" value="Genomic_DNA"/>
</dbReference>
<keyword evidence="2" id="KW-1133">Transmembrane helix</keyword>
<dbReference type="RefSeq" id="WP_168088264.1">
    <property type="nucleotide sequence ID" value="NZ_JAAVJC010000074.1"/>
</dbReference>
<accession>A0ABX1C8M6</accession>
<keyword evidence="4" id="KW-1185">Reference proteome</keyword>
<evidence type="ECO:0008006" key="5">
    <source>
        <dbReference type="Google" id="ProtNLM"/>
    </source>
</evidence>